<feature type="transmembrane region" description="Helical" evidence="6">
    <location>
        <begin position="61"/>
        <end position="78"/>
    </location>
</feature>
<evidence type="ECO:0000256" key="6">
    <source>
        <dbReference type="SAM" id="Phobius"/>
    </source>
</evidence>
<feature type="transmembrane region" description="Helical" evidence="6">
    <location>
        <begin position="115"/>
        <end position="136"/>
    </location>
</feature>
<keyword evidence="9" id="KW-1185">Reference proteome</keyword>
<comment type="subcellular location">
    <subcellularLocation>
        <location evidence="1">Cell membrane</location>
        <topology evidence="1">Multi-pass membrane protein</topology>
    </subcellularLocation>
</comment>
<keyword evidence="3 6" id="KW-0812">Transmembrane</keyword>
<dbReference type="EMBL" id="NMVO01000015">
    <property type="protein sequence ID" value="OYO11674.1"/>
    <property type="molecule type" value="Genomic_DNA"/>
</dbReference>
<evidence type="ECO:0000259" key="7">
    <source>
        <dbReference type="PROSITE" id="PS50850"/>
    </source>
</evidence>
<dbReference type="OrthoDB" id="9787026at2"/>
<dbReference type="InterPro" id="IPR036259">
    <property type="entry name" value="MFS_trans_sf"/>
</dbReference>
<feature type="transmembrane region" description="Helical" evidence="6">
    <location>
        <begin position="291"/>
        <end position="309"/>
    </location>
</feature>
<dbReference type="GO" id="GO:0005886">
    <property type="term" value="C:plasma membrane"/>
    <property type="evidence" value="ECO:0007669"/>
    <property type="project" value="UniProtKB-SubCell"/>
</dbReference>
<feature type="transmembrane region" description="Helical" evidence="6">
    <location>
        <begin position="27"/>
        <end position="49"/>
    </location>
</feature>
<feature type="transmembrane region" description="Helical" evidence="6">
    <location>
        <begin position="389"/>
        <end position="408"/>
    </location>
</feature>
<gene>
    <name evidence="8" type="ORF">CGZ94_14750</name>
</gene>
<organism evidence="8 9">
    <name type="scientific">Enemella evansiae</name>
    <dbReference type="NCBI Taxonomy" id="2016499"/>
    <lineage>
        <taxon>Bacteria</taxon>
        <taxon>Bacillati</taxon>
        <taxon>Actinomycetota</taxon>
        <taxon>Actinomycetes</taxon>
        <taxon>Propionibacteriales</taxon>
        <taxon>Propionibacteriaceae</taxon>
        <taxon>Enemella</taxon>
    </lineage>
</organism>
<feature type="transmembrane region" description="Helical" evidence="6">
    <location>
        <begin position="182"/>
        <end position="201"/>
    </location>
</feature>
<comment type="caution">
    <text evidence="8">The sequence shown here is derived from an EMBL/GenBank/DDBJ whole genome shotgun (WGS) entry which is preliminary data.</text>
</comment>
<feature type="transmembrane region" description="Helical" evidence="6">
    <location>
        <begin position="90"/>
        <end position="109"/>
    </location>
</feature>
<dbReference type="GO" id="GO:0005351">
    <property type="term" value="F:carbohydrate:proton symporter activity"/>
    <property type="evidence" value="ECO:0007669"/>
    <property type="project" value="TreeGrafter"/>
</dbReference>
<feature type="transmembrane region" description="Helical" evidence="6">
    <location>
        <begin position="414"/>
        <end position="433"/>
    </location>
</feature>
<dbReference type="Pfam" id="PF00083">
    <property type="entry name" value="Sugar_tr"/>
    <property type="match status" value="1"/>
</dbReference>
<dbReference type="PANTHER" id="PTHR48022:SF2">
    <property type="entry name" value="PLASTIDIC GLUCOSE TRANSPORTER 4"/>
    <property type="match status" value="1"/>
</dbReference>
<dbReference type="Gene3D" id="1.20.1250.20">
    <property type="entry name" value="MFS general substrate transporter like domains"/>
    <property type="match status" value="1"/>
</dbReference>
<feature type="domain" description="Major facilitator superfamily (MFS) profile" evidence="7">
    <location>
        <begin position="24"/>
        <end position="432"/>
    </location>
</feature>
<feature type="transmembrane region" description="Helical" evidence="6">
    <location>
        <begin position="256"/>
        <end position="279"/>
    </location>
</feature>
<feature type="transmembrane region" description="Helical" evidence="6">
    <location>
        <begin position="345"/>
        <end position="369"/>
    </location>
</feature>
<sequence>MSLLRAPDYDSYTPQRVRMVKKWTPRLVAFGELIDGYDLLVMGAAILFLQNYFQLDNAHKGALTAIAFVGTAVGLLIFGKVTDRFGRRPVFMINLVFFVVASIASAFVTEVWQLYLARFVLGVAVGMDIPVSQAFLAEISPDARRGRTAGSLPNIMWLSGAIISVILAIAIAPLAGDSTWRWLFGVAAIPAFGVLLARRYLPESPRWLMEHGREAEAEKVFAMLELDPEPARRAVQREREQRREPVKLRGPVLRRLIAVTAFFALQAFAGAIATVSGPMVLQATGFPKEWALQWSLIGFVLGLVAVLIGAQLIDKVDRRRLGIITTGTLFLLGLLIGAFGGTSAAILVICYVLFSFTTWFGPGVLSWVWSSEAMPTQLRGFGSGIAQSVTRLMIALNVFLVPMLLTGIGFWTVALYSVAYLICMVICIANPWLSTTGKSLEEATDEETAITR</sequence>
<dbReference type="RefSeq" id="WP_094406093.1">
    <property type="nucleotide sequence ID" value="NZ_NMVO01000015.1"/>
</dbReference>
<dbReference type="Proteomes" id="UP000215896">
    <property type="component" value="Unassembled WGS sequence"/>
</dbReference>
<dbReference type="InterPro" id="IPR005829">
    <property type="entry name" value="Sugar_transporter_CS"/>
</dbReference>
<accession>A0A255GFC9</accession>
<evidence type="ECO:0000313" key="9">
    <source>
        <dbReference type="Proteomes" id="UP000215896"/>
    </source>
</evidence>
<name>A0A255GFC9_9ACTN</name>
<evidence type="ECO:0000256" key="3">
    <source>
        <dbReference type="ARBA" id="ARBA00022692"/>
    </source>
</evidence>
<dbReference type="InterPro" id="IPR005828">
    <property type="entry name" value="MFS_sugar_transport-like"/>
</dbReference>
<comment type="similarity">
    <text evidence="2">Belongs to the major facilitator superfamily. Sugar transporter (TC 2.A.1.1) family.</text>
</comment>
<dbReference type="InterPro" id="IPR020846">
    <property type="entry name" value="MFS_dom"/>
</dbReference>
<evidence type="ECO:0000256" key="1">
    <source>
        <dbReference type="ARBA" id="ARBA00004651"/>
    </source>
</evidence>
<dbReference type="InterPro" id="IPR050360">
    <property type="entry name" value="MFS_Sugar_Transporters"/>
</dbReference>
<reference evidence="8 9" key="1">
    <citation type="submission" date="2017-07" db="EMBL/GenBank/DDBJ databases">
        <title>Draft whole genome sequences of clinical Proprionibacteriaceae strains.</title>
        <authorList>
            <person name="Bernier A.-M."/>
            <person name="Bernard K."/>
            <person name="Domingo M.-C."/>
        </authorList>
    </citation>
    <scope>NUCLEOTIDE SEQUENCE [LARGE SCALE GENOMIC DNA]</scope>
    <source>
        <strain evidence="8 9">NML 030167</strain>
    </source>
</reference>
<evidence type="ECO:0000313" key="8">
    <source>
        <dbReference type="EMBL" id="OYO11674.1"/>
    </source>
</evidence>
<feature type="transmembrane region" description="Helical" evidence="6">
    <location>
        <begin position="321"/>
        <end position="339"/>
    </location>
</feature>
<keyword evidence="4 6" id="KW-1133">Transmembrane helix</keyword>
<protein>
    <submittedName>
        <fullName evidence="8">MFS transporter</fullName>
    </submittedName>
</protein>
<proteinExistence type="inferred from homology"/>
<dbReference type="AlphaFoldDB" id="A0A255GFC9"/>
<dbReference type="PANTHER" id="PTHR48022">
    <property type="entry name" value="PLASTIDIC GLUCOSE TRANSPORTER 4"/>
    <property type="match status" value="1"/>
</dbReference>
<evidence type="ECO:0000256" key="2">
    <source>
        <dbReference type="ARBA" id="ARBA00010992"/>
    </source>
</evidence>
<evidence type="ECO:0000256" key="4">
    <source>
        <dbReference type="ARBA" id="ARBA00022989"/>
    </source>
</evidence>
<feature type="transmembrane region" description="Helical" evidence="6">
    <location>
        <begin position="157"/>
        <end position="176"/>
    </location>
</feature>
<dbReference type="PROSITE" id="PS50850">
    <property type="entry name" value="MFS"/>
    <property type="match status" value="1"/>
</dbReference>
<dbReference type="PROSITE" id="PS00217">
    <property type="entry name" value="SUGAR_TRANSPORT_2"/>
    <property type="match status" value="1"/>
</dbReference>
<dbReference type="SUPFAM" id="SSF103473">
    <property type="entry name" value="MFS general substrate transporter"/>
    <property type="match status" value="1"/>
</dbReference>
<keyword evidence="5 6" id="KW-0472">Membrane</keyword>
<evidence type="ECO:0000256" key="5">
    <source>
        <dbReference type="ARBA" id="ARBA00023136"/>
    </source>
</evidence>